<dbReference type="KEGG" id="dmu:Desmu_0706"/>
<feature type="transmembrane region" description="Helical" evidence="7">
    <location>
        <begin position="371"/>
        <end position="391"/>
    </location>
</feature>
<dbReference type="SUPFAM" id="SSF53448">
    <property type="entry name" value="Nucleotide-diphospho-sugar transferases"/>
    <property type="match status" value="1"/>
</dbReference>
<keyword evidence="2" id="KW-0328">Glycosyltransferase</keyword>
<evidence type="ECO:0000313" key="10">
    <source>
        <dbReference type="Proteomes" id="UP000001068"/>
    </source>
</evidence>
<dbReference type="InterPro" id="IPR050321">
    <property type="entry name" value="Glycosyltr_2/OpgH_subfam"/>
</dbReference>
<dbReference type="Gene3D" id="3.90.550.10">
    <property type="entry name" value="Spore Coat Polysaccharide Biosynthesis Protein SpsA, Chain A"/>
    <property type="match status" value="1"/>
</dbReference>
<dbReference type="GO" id="GO:0016757">
    <property type="term" value="F:glycosyltransferase activity"/>
    <property type="evidence" value="ECO:0007669"/>
    <property type="project" value="UniProtKB-KW"/>
</dbReference>
<dbReference type="STRING" id="765177.Desmu_0706"/>
<evidence type="ECO:0000256" key="7">
    <source>
        <dbReference type="SAM" id="Phobius"/>
    </source>
</evidence>
<comment type="subcellular location">
    <subcellularLocation>
        <location evidence="1">Membrane</location>
        <topology evidence="1">Multi-pass membrane protein</topology>
    </subcellularLocation>
</comment>
<dbReference type="AlphaFoldDB" id="E8R936"/>
<protein>
    <submittedName>
        <fullName evidence="9">Glycosyl transferase family 2</fullName>
    </submittedName>
</protein>
<evidence type="ECO:0000259" key="8">
    <source>
        <dbReference type="Pfam" id="PF13632"/>
    </source>
</evidence>
<evidence type="ECO:0000256" key="1">
    <source>
        <dbReference type="ARBA" id="ARBA00004141"/>
    </source>
</evidence>
<dbReference type="GeneID" id="10153401"/>
<evidence type="ECO:0000256" key="6">
    <source>
        <dbReference type="ARBA" id="ARBA00023136"/>
    </source>
</evidence>
<evidence type="ECO:0000256" key="2">
    <source>
        <dbReference type="ARBA" id="ARBA00022676"/>
    </source>
</evidence>
<dbReference type="eggNOG" id="arCOG01391">
    <property type="taxonomic scope" value="Archaea"/>
</dbReference>
<keyword evidence="5 7" id="KW-1133">Transmembrane helix</keyword>
<feature type="transmembrane region" description="Helical" evidence="7">
    <location>
        <begin position="436"/>
        <end position="455"/>
    </location>
</feature>
<keyword evidence="3 9" id="KW-0808">Transferase</keyword>
<reference evidence="9 10" key="2">
    <citation type="journal article" date="2011" name="Stand. Genomic Sci.">
        <title>Complete genome sequence of Desulfurococcus mucosus type strain (O7/1).</title>
        <authorList>
            <person name="Wirth R."/>
            <person name="Chertkov O."/>
            <person name="Held B."/>
            <person name="Lapidus A."/>
            <person name="Nolan M."/>
            <person name="Lucas S."/>
            <person name="Hammon N."/>
            <person name="Deshpande S."/>
            <person name="Cheng J.F."/>
            <person name="Tapia R."/>
            <person name="Han C."/>
            <person name="Goodwin L."/>
            <person name="Pitluck S."/>
            <person name="Liolios K."/>
            <person name="Ioanna P."/>
            <person name="Ivanova N."/>
            <person name="Mavromatis K."/>
            <person name="Mikhailova N."/>
            <person name="Pati A."/>
            <person name="Chen A."/>
            <person name="Palaniappan K."/>
            <person name="Land M."/>
            <person name="Hauser L."/>
            <person name="Chang Y.J."/>
            <person name="Jeffries C.D."/>
            <person name="Bilek Y."/>
            <person name="Hader T."/>
            <person name="Rohde M."/>
            <person name="Spring S."/>
            <person name="Sikorski J."/>
            <person name="Goker M."/>
            <person name="Woyke T."/>
            <person name="Bristow J."/>
            <person name="Eisen J.A."/>
            <person name="Markowitz V."/>
            <person name="Hugenholtz P."/>
            <person name="Kyrpides N.C."/>
            <person name="Klenk H.P."/>
        </authorList>
    </citation>
    <scope>NUCLEOTIDE SEQUENCE [LARGE SCALE GENOMIC DNA]</scope>
    <source>
        <strain evidence="10">ATCC 35584 / DSM 2162 / JCM 9187 / O7/1</strain>
    </source>
</reference>
<feature type="domain" description="Glycosyltransferase 2-like" evidence="8">
    <location>
        <begin position="130"/>
        <end position="339"/>
    </location>
</feature>
<keyword evidence="10" id="KW-1185">Reference proteome</keyword>
<feature type="transmembrane region" description="Helical" evidence="7">
    <location>
        <begin position="304"/>
        <end position="323"/>
    </location>
</feature>
<reference evidence="10" key="1">
    <citation type="submission" date="2010-11" db="EMBL/GenBank/DDBJ databases">
        <title>The complete genome of Desulfurococcus mucosus DSM 2162.</title>
        <authorList>
            <consortium name="US DOE Joint Genome Institute (JGI-PGF)"/>
            <person name="Lucas S."/>
            <person name="Copeland A."/>
            <person name="Lapidus A."/>
            <person name="Bruce D."/>
            <person name="Goodwin L."/>
            <person name="Pitluck S."/>
            <person name="Kyrpides N."/>
            <person name="Mavromatis K."/>
            <person name="Pagani I."/>
            <person name="Ivanova N."/>
            <person name="Ovchinnikova G."/>
            <person name="Chertkov O."/>
            <person name="Held B."/>
            <person name="Brettin T."/>
            <person name="Detter J.C."/>
            <person name="Tapia R."/>
            <person name="Han C."/>
            <person name="Land M."/>
            <person name="Hauser L."/>
            <person name="Markowitz V."/>
            <person name="Cheng J.-F."/>
            <person name="Hugenholtz P."/>
            <person name="Woyke T."/>
            <person name="Wu D."/>
            <person name="Wirth R."/>
            <person name="Bilek Y."/>
            <person name="Hader T."/>
            <person name="Klenk H.-P."/>
            <person name="Eisen J.A."/>
        </authorList>
    </citation>
    <scope>NUCLEOTIDE SEQUENCE [LARGE SCALE GENOMIC DNA]</scope>
    <source>
        <strain evidence="10">ATCC 35584 / DSM 2162 / JCM 9187 / O7/1</strain>
    </source>
</reference>
<dbReference type="PANTHER" id="PTHR43867:SF2">
    <property type="entry name" value="CELLULOSE SYNTHASE CATALYTIC SUBUNIT A [UDP-FORMING]"/>
    <property type="match status" value="1"/>
</dbReference>
<dbReference type="OrthoDB" id="43988at2157"/>
<dbReference type="Pfam" id="PF13632">
    <property type="entry name" value="Glyco_trans_2_3"/>
    <property type="match status" value="1"/>
</dbReference>
<evidence type="ECO:0000256" key="3">
    <source>
        <dbReference type="ARBA" id="ARBA00022679"/>
    </source>
</evidence>
<dbReference type="HOGENOM" id="CLU_041759_1_0_2"/>
<accession>E8R936</accession>
<dbReference type="CDD" id="cd06423">
    <property type="entry name" value="CESA_like"/>
    <property type="match status" value="1"/>
</dbReference>
<keyword evidence="6 7" id="KW-0472">Membrane</keyword>
<evidence type="ECO:0000313" key="9">
    <source>
        <dbReference type="EMBL" id="ADV65012.1"/>
    </source>
</evidence>
<sequence precursor="true">MTGLLAVLLIVLPQAWFYATYTVLVLKATGCRMQTHLSGRARGVSFIIPVRREPIEYLERAVNYIHGLGVEDYEIIVVSDDDEDVGEVLFERLVEWRRKGVNVWLVRRSIPEGYRTGAVNTGLWLSRGDYVYVVDVDAMLDKCLLEKAIGVLEANGNVAAVVGRWEPLNLDTRLSEALGYSMKFIIDAIYRGRSCMGLSVFPLGTGTLFRARVLKGILKGWDQERIQDDMEIGARMMYHGLGVKYIDECAVYVENPSTYRALRIQQSRWAYGATDVLVTRLSHILRSKQGFLGKMEALAFLSQYIVPSLVFLGSLVLAVQVVVRPVDVLWEYAYLLLLLLASQAIFGRHYYRKLKEYSGSGLKALINMGRSAAVTTALSPYYFSSVVKALVRVRMQYARTPKGIHQSASGRLRAPWELVFAAFFTATGLLGLTRGAVVTGLWLLSNALAYSYVIYRWPRDVFFK</sequence>
<keyword evidence="4 7" id="KW-0812">Transmembrane</keyword>
<feature type="transmembrane region" description="Helical" evidence="7">
    <location>
        <begin position="332"/>
        <end position="351"/>
    </location>
</feature>
<dbReference type="EMBL" id="CP002363">
    <property type="protein sequence ID" value="ADV65012.1"/>
    <property type="molecule type" value="Genomic_DNA"/>
</dbReference>
<dbReference type="RefSeq" id="WP_013562234.1">
    <property type="nucleotide sequence ID" value="NC_014961.1"/>
</dbReference>
<dbReference type="Proteomes" id="UP000001068">
    <property type="component" value="Chromosome"/>
</dbReference>
<organism evidence="9 10">
    <name type="scientific">Desulfurococcus mucosus (strain ATCC 35584 / DSM 2162 / JCM 9187 / O7/1)</name>
    <dbReference type="NCBI Taxonomy" id="765177"/>
    <lineage>
        <taxon>Archaea</taxon>
        <taxon>Thermoproteota</taxon>
        <taxon>Thermoprotei</taxon>
        <taxon>Desulfurococcales</taxon>
        <taxon>Desulfurococcaceae</taxon>
        <taxon>Desulfurococcus</taxon>
    </lineage>
</organism>
<gene>
    <name evidence="9" type="ordered locus">Desmu_0706</name>
</gene>
<dbReference type="PANTHER" id="PTHR43867">
    <property type="entry name" value="CELLULOSE SYNTHASE CATALYTIC SUBUNIT A [UDP-FORMING]"/>
    <property type="match status" value="1"/>
</dbReference>
<dbReference type="InterPro" id="IPR029044">
    <property type="entry name" value="Nucleotide-diphossugar_trans"/>
</dbReference>
<name>E8R936_DESM0</name>
<dbReference type="GO" id="GO:0016020">
    <property type="term" value="C:membrane"/>
    <property type="evidence" value="ECO:0007669"/>
    <property type="project" value="UniProtKB-SubCell"/>
</dbReference>
<proteinExistence type="predicted"/>
<dbReference type="InterPro" id="IPR001173">
    <property type="entry name" value="Glyco_trans_2-like"/>
</dbReference>
<evidence type="ECO:0000256" key="5">
    <source>
        <dbReference type="ARBA" id="ARBA00022989"/>
    </source>
</evidence>
<evidence type="ECO:0000256" key="4">
    <source>
        <dbReference type="ARBA" id="ARBA00022692"/>
    </source>
</evidence>